<accession>A0AAE3XSN7</accession>
<keyword evidence="2" id="KW-0560">Oxidoreductase</keyword>
<dbReference type="Gene3D" id="3.40.50.720">
    <property type="entry name" value="NAD(P)-binding Rossmann-like Domain"/>
    <property type="match status" value="1"/>
</dbReference>
<organism evidence="4 5">
    <name type="scientific">Aureibacter tunicatorum</name>
    <dbReference type="NCBI Taxonomy" id="866807"/>
    <lineage>
        <taxon>Bacteria</taxon>
        <taxon>Pseudomonadati</taxon>
        <taxon>Bacteroidota</taxon>
        <taxon>Cytophagia</taxon>
        <taxon>Cytophagales</taxon>
        <taxon>Persicobacteraceae</taxon>
        <taxon>Aureibacter</taxon>
    </lineage>
</organism>
<dbReference type="PRINTS" id="PR00081">
    <property type="entry name" value="GDHRDH"/>
</dbReference>
<dbReference type="PRINTS" id="PR00080">
    <property type="entry name" value="SDRFAMILY"/>
</dbReference>
<dbReference type="InterPro" id="IPR036291">
    <property type="entry name" value="NAD(P)-bd_dom_sf"/>
</dbReference>
<evidence type="ECO:0000256" key="1">
    <source>
        <dbReference type="ARBA" id="ARBA00006484"/>
    </source>
</evidence>
<dbReference type="InterPro" id="IPR002347">
    <property type="entry name" value="SDR_fam"/>
</dbReference>
<dbReference type="SUPFAM" id="SSF51735">
    <property type="entry name" value="NAD(P)-binding Rossmann-fold domains"/>
    <property type="match status" value="1"/>
</dbReference>
<dbReference type="PANTHER" id="PTHR43976:SF16">
    <property type="entry name" value="SHORT-CHAIN DEHYDROGENASE_REDUCTASE FAMILY PROTEIN"/>
    <property type="match status" value="1"/>
</dbReference>
<dbReference type="InterPro" id="IPR051911">
    <property type="entry name" value="SDR_oxidoreductase"/>
</dbReference>
<dbReference type="AlphaFoldDB" id="A0AAE3XSN7"/>
<name>A0AAE3XSN7_9BACT</name>
<proteinExistence type="inferred from homology"/>
<dbReference type="RefSeq" id="WP_309942103.1">
    <property type="nucleotide sequence ID" value="NZ_AP025306.1"/>
</dbReference>
<dbReference type="CDD" id="cd05374">
    <property type="entry name" value="17beta-HSD-like_SDR_c"/>
    <property type="match status" value="1"/>
</dbReference>
<protein>
    <submittedName>
        <fullName evidence="4">Short-subunit dehydrogenase</fullName>
    </submittedName>
</protein>
<dbReference type="Proteomes" id="UP001185092">
    <property type="component" value="Unassembled WGS sequence"/>
</dbReference>
<evidence type="ECO:0000313" key="4">
    <source>
        <dbReference type="EMBL" id="MDR6241388.1"/>
    </source>
</evidence>
<evidence type="ECO:0000256" key="2">
    <source>
        <dbReference type="ARBA" id="ARBA00023002"/>
    </source>
</evidence>
<dbReference type="Pfam" id="PF00106">
    <property type="entry name" value="adh_short"/>
    <property type="match status" value="1"/>
</dbReference>
<comment type="similarity">
    <text evidence="1 3">Belongs to the short-chain dehydrogenases/reductases (SDR) family.</text>
</comment>
<dbReference type="PANTHER" id="PTHR43976">
    <property type="entry name" value="SHORT CHAIN DEHYDROGENASE"/>
    <property type="match status" value="1"/>
</dbReference>
<gene>
    <name evidence="4" type="ORF">HNQ88_004475</name>
</gene>
<reference evidence="4" key="1">
    <citation type="submission" date="2023-07" db="EMBL/GenBank/DDBJ databases">
        <title>Genomic Encyclopedia of Type Strains, Phase IV (KMG-IV): sequencing the most valuable type-strain genomes for metagenomic binning, comparative biology and taxonomic classification.</title>
        <authorList>
            <person name="Goeker M."/>
        </authorList>
    </citation>
    <scope>NUCLEOTIDE SEQUENCE</scope>
    <source>
        <strain evidence="4">DSM 26174</strain>
    </source>
</reference>
<dbReference type="EMBL" id="JAVDQD010000008">
    <property type="protein sequence ID" value="MDR6241388.1"/>
    <property type="molecule type" value="Genomic_DNA"/>
</dbReference>
<evidence type="ECO:0000313" key="5">
    <source>
        <dbReference type="Proteomes" id="UP001185092"/>
    </source>
</evidence>
<evidence type="ECO:0000256" key="3">
    <source>
        <dbReference type="RuleBase" id="RU000363"/>
    </source>
</evidence>
<dbReference type="GO" id="GO:0016491">
    <property type="term" value="F:oxidoreductase activity"/>
    <property type="evidence" value="ECO:0007669"/>
    <property type="project" value="UniProtKB-KW"/>
</dbReference>
<keyword evidence="5" id="KW-1185">Reference proteome</keyword>
<sequence length="271" mass="29915">MKTIVITGASSGIGKATAKHFAQNGWNVAATMRTPSKDNELSAVENIKLYPLDVTNIESINKAKDDILKDFNKVDVVLNNAGYGLWGPFEASTDEQIRRQFETNVFGTMNVIKVFLPHFRENNQGLFINIASIGGLITFPLVSAYHGTKWAVEGFSEALSFELSDIGIRVKIVEPGVIETDFQGRSLDWAKQEGLTAYDKTIEKFNKAMVSMNQGSSPATLVAEKIFEAANDPSNRLRYLAGADAEELFKQRRQAGDEVFVEGIRKQTLGD</sequence>
<comment type="caution">
    <text evidence="4">The sequence shown here is derived from an EMBL/GenBank/DDBJ whole genome shotgun (WGS) entry which is preliminary data.</text>
</comment>